<protein>
    <submittedName>
        <fullName evidence="1">Uncharacterized protein</fullName>
    </submittedName>
</protein>
<organism evidence="1 2">
    <name type="scientific">[Eubacterium] siraeum V10Sc8a</name>
    <dbReference type="NCBI Taxonomy" id="717961"/>
    <lineage>
        <taxon>Bacteria</taxon>
        <taxon>Bacillati</taxon>
        <taxon>Bacillota</taxon>
        <taxon>Clostridia</taxon>
        <taxon>Eubacteriales</taxon>
        <taxon>Oscillospiraceae</taxon>
        <taxon>Oscillospiraceae incertae sedis</taxon>
    </lineage>
</organism>
<proteinExistence type="predicted"/>
<reference evidence="1 2" key="1">
    <citation type="submission" date="2010-03" db="EMBL/GenBank/DDBJ databases">
        <title>The genome sequence of Eubacterium siraeum V10Sc8a.</title>
        <authorList>
            <consortium name="metaHIT consortium -- http://www.metahit.eu/"/>
            <person name="Pajon A."/>
            <person name="Turner K."/>
            <person name="Parkhill J."/>
            <person name="Duncan S."/>
            <person name="Flint H."/>
        </authorList>
    </citation>
    <scope>NUCLEOTIDE SEQUENCE [LARGE SCALE GENOMIC DNA]</scope>
    <source>
        <strain evidence="1 2">V10Sc8a</strain>
    </source>
</reference>
<dbReference type="Proteomes" id="UP000007050">
    <property type="component" value="Chromosome"/>
</dbReference>
<dbReference type="AlphaFoldDB" id="D4MKK1"/>
<evidence type="ECO:0000313" key="2">
    <source>
        <dbReference type="Proteomes" id="UP000007050"/>
    </source>
</evidence>
<sequence length="48" mass="5731">MIQNVFLQQALYIYIDRFIQKFNILYASDAVKILQEKSDITKKRPHTS</sequence>
<gene>
    <name evidence="1" type="ORF">ES1_12880</name>
</gene>
<name>D4MKK1_9FIRM</name>
<evidence type="ECO:0000313" key="1">
    <source>
        <dbReference type="EMBL" id="CBL34284.1"/>
    </source>
</evidence>
<accession>D4MKK1</accession>
<dbReference type="BioCyc" id="ESIR717961:G136L-1056-MONOMER"/>
<dbReference type="HOGENOM" id="CLU_3152990_0_0_9"/>
<reference evidence="1 2" key="2">
    <citation type="submission" date="2010-03" db="EMBL/GenBank/DDBJ databases">
        <authorList>
            <person name="Pajon A."/>
        </authorList>
    </citation>
    <scope>NUCLEOTIDE SEQUENCE [LARGE SCALE GENOMIC DNA]</scope>
    <source>
        <strain evidence="1 2">V10Sc8a</strain>
    </source>
</reference>
<dbReference type="EMBL" id="FP929059">
    <property type="protein sequence ID" value="CBL34284.1"/>
    <property type="molecule type" value="Genomic_DNA"/>
</dbReference>
<dbReference type="KEGG" id="esr:ES1_12880"/>